<dbReference type="PANTHER" id="PTHR34185:SF1">
    <property type="entry name" value="DIADENYLATE CYCLASE"/>
    <property type="match status" value="1"/>
</dbReference>
<accession>A0A0G0PZ20</accession>
<keyword evidence="1" id="KW-1133">Transmembrane helix</keyword>
<dbReference type="PANTHER" id="PTHR34185">
    <property type="entry name" value="DIADENYLATE CYCLASE"/>
    <property type="match status" value="1"/>
</dbReference>
<protein>
    <submittedName>
        <fullName evidence="3">TIGR00159 family protein</fullName>
    </submittedName>
</protein>
<organism evidence="3 4">
    <name type="scientific">candidate division CPR2 bacterium GW2011_GWC2_39_10</name>
    <dbReference type="NCBI Taxonomy" id="1618345"/>
    <lineage>
        <taxon>Bacteria</taxon>
        <taxon>Bacteria division CPR2</taxon>
    </lineage>
</organism>
<comment type="caution">
    <text evidence="3">The sequence shown here is derived from an EMBL/GenBank/DDBJ whole genome shotgun (WGS) entry which is preliminary data.</text>
</comment>
<evidence type="ECO:0000313" key="3">
    <source>
        <dbReference type="EMBL" id="KKQ94631.1"/>
    </source>
</evidence>
<keyword evidence="1" id="KW-0472">Membrane</keyword>
<feature type="transmembrane region" description="Helical" evidence="1">
    <location>
        <begin position="62"/>
        <end position="80"/>
    </location>
</feature>
<sequence>MGYIDKIASSFANYLVAVWQQISWIFTTDTIKMKPLLFLDIILVAFVFYWIYIFLKKTTASRFLPGFLAFSVFAGLGYLFDLNAVAWLFSKMFLVIIVAIPIIFQPEIREALSLMSKKKSLVNAPINKEDR</sequence>
<dbReference type="InterPro" id="IPR045585">
    <property type="entry name" value="CdaA_N"/>
</dbReference>
<reference evidence="3 4" key="1">
    <citation type="journal article" date="2015" name="Nature">
        <title>rRNA introns, odd ribosomes, and small enigmatic genomes across a large radiation of phyla.</title>
        <authorList>
            <person name="Brown C.T."/>
            <person name="Hug L.A."/>
            <person name="Thomas B.C."/>
            <person name="Sharon I."/>
            <person name="Castelle C.J."/>
            <person name="Singh A."/>
            <person name="Wilkins M.J."/>
            <person name="Williams K.H."/>
            <person name="Banfield J.F."/>
        </authorList>
    </citation>
    <scope>NUCLEOTIDE SEQUENCE [LARGE SCALE GENOMIC DNA]</scope>
</reference>
<dbReference type="EMBL" id="LBVV01000009">
    <property type="protein sequence ID" value="KKQ94631.1"/>
    <property type="molecule type" value="Genomic_DNA"/>
</dbReference>
<dbReference type="SUPFAM" id="SSF143597">
    <property type="entry name" value="YojJ-like"/>
    <property type="match status" value="1"/>
</dbReference>
<dbReference type="STRING" id="1618345.UT18_C0009G0042"/>
<gene>
    <name evidence="3" type="ORF">UT18_C0009G0042</name>
</gene>
<feature type="transmembrane region" description="Helical" evidence="1">
    <location>
        <begin position="36"/>
        <end position="55"/>
    </location>
</feature>
<evidence type="ECO:0000259" key="2">
    <source>
        <dbReference type="Pfam" id="PF19293"/>
    </source>
</evidence>
<name>A0A0G0PZ20_UNCC2</name>
<dbReference type="Pfam" id="PF19293">
    <property type="entry name" value="CdaA_N"/>
    <property type="match status" value="1"/>
</dbReference>
<feature type="transmembrane region" description="Helical" evidence="1">
    <location>
        <begin position="86"/>
        <end position="104"/>
    </location>
</feature>
<dbReference type="AlphaFoldDB" id="A0A0G0PZ20"/>
<dbReference type="InterPro" id="IPR036888">
    <property type="entry name" value="DNA_integrity_DisA_N_sf"/>
</dbReference>
<evidence type="ECO:0000256" key="1">
    <source>
        <dbReference type="SAM" id="Phobius"/>
    </source>
</evidence>
<dbReference type="Proteomes" id="UP000034207">
    <property type="component" value="Unassembled WGS sequence"/>
</dbReference>
<evidence type="ECO:0000313" key="4">
    <source>
        <dbReference type="Proteomes" id="UP000034207"/>
    </source>
</evidence>
<dbReference type="InterPro" id="IPR050338">
    <property type="entry name" value="DisA"/>
</dbReference>
<dbReference type="GO" id="GO:0004016">
    <property type="term" value="F:adenylate cyclase activity"/>
    <property type="evidence" value="ECO:0007669"/>
    <property type="project" value="TreeGrafter"/>
</dbReference>
<keyword evidence="1" id="KW-0812">Transmembrane</keyword>
<feature type="domain" description="Diadenylate cyclase CdaA N-terminal" evidence="2">
    <location>
        <begin position="38"/>
        <end position="108"/>
    </location>
</feature>
<proteinExistence type="predicted"/>